<evidence type="ECO:0000313" key="1">
    <source>
        <dbReference type="EMBL" id="MCH5598979.1"/>
    </source>
</evidence>
<keyword evidence="2" id="KW-1185">Reference proteome</keyword>
<evidence type="ECO:0000313" key="2">
    <source>
        <dbReference type="Proteomes" id="UP001202248"/>
    </source>
</evidence>
<dbReference type="Proteomes" id="UP001202248">
    <property type="component" value="Unassembled WGS sequence"/>
</dbReference>
<name>A0ABS9SKR2_9BACT</name>
<dbReference type="EMBL" id="JAKWBL010000002">
    <property type="protein sequence ID" value="MCH5598979.1"/>
    <property type="molecule type" value="Genomic_DNA"/>
</dbReference>
<proteinExistence type="predicted"/>
<sequence>MLDSTDLDELTDEKVFTDVENTRRALINLYGNMRQASNNNSGSFSQLFDMNVTVAMLDNATDDGAGNTTRNAGISPGIQKYITGAISGTSNPVVLTHPWRFFTEASATLIYFLPILTNAL</sequence>
<accession>A0ABS9SKR2</accession>
<dbReference type="RefSeq" id="WP_240830640.1">
    <property type="nucleotide sequence ID" value="NZ_JAKWBL010000002.1"/>
</dbReference>
<dbReference type="Gene3D" id="1.25.40.390">
    <property type="match status" value="1"/>
</dbReference>
<protein>
    <submittedName>
        <fullName evidence="1">Uncharacterized protein</fullName>
    </submittedName>
</protein>
<organism evidence="1 2">
    <name type="scientific">Niabella ginsengisoli</name>
    <dbReference type="NCBI Taxonomy" id="522298"/>
    <lineage>
        <taxon>Bacteria</taxon>
        <taxon>Pseudomonadati</taxon>
        <taxon>Bacteroidota</taxon>
        <taxon>Chitinophagia</taxon>
        <taxon>Chitinophagales</taxon>
        <taxon>Chitinophagaceae</taxon>
        <taxon>Niabella</taxon>
    </lineage>
</organism>
<gene>
    <name evidence="1" type="ORF">MKP09_14225</name>
</gene>
<reference evidence="1 2" key="1">
    <citation type="submission" date="2022-02" db="EMBL/GenBank/DDBJ databases">
        <authorList>
            <person name="Min J."/>
        </authorList>
    </citation>
    <scope>NUCLEOTIDE SEQUENCE [LARGE SCALE GENOMIC DNA]</scope>
    <source>
        <strain evidence="1 2">GR10-1</strain>
    </source>
</reference>
<comment type="caution">
    <text evidence="1">The sequence shown here is derived from an EMBL/GenBank/DDBJ whole genome shotgun (WGS) entry which is preliminary data.</text>
</comment>